<sequence>MGSEGRDRNGDGYGGGQQASAEQGVPATAKKLVQSVKEIVNCSEQEIYAVLKDCDMDPNRAVERLLAQDTFREVRSKRERRKEMKEVFDSRARGNNVGLSRGGKTGAGGDRNVVRSRLTHVTYNEHIKANDKGEGGSLCPSVTPSITPVVRKSTKSDYFSTDNGRQSSGTGDSVADSTQASPRLQPSMIGVSKGRLSMADIVRMGRTSQDAVSHTHCNSSGDLACGNSESSLGLSCQNHSEKQNFHDDCSVMEQPIARNSQTLNMSASNANNGLFEYPSLHSTAVCLRRNCELDAAQASWGNVICDNVISKKVESACMPSKHTILSNNDGLGSHSNPNLRNTLSSDLHSSYEHYEDVSSAASILQRLSIGESKQKLPTFEVEDDPTVVIPNHLQALGADCSYLSFGTYNGGSSSASSAILISNHLSKSGLEEKSAAVDDSPSQFLDTRGTAGDINCDFLSSPKQGFVKNIVPEETLENEYKITACVSDSSLQNSHWVNPSQPLKQPGLQSGNHYTYPTELYADSNSIRDDVLAFLMSQSQPSRHNNAVSSIRNAAFPMSEVMEPGTFALPKGSAFPQDPTVQSSIHFHQLPNTKGYLSLSQNQSYIPTTNSQKAFSGNTGYNQSPADVKYNFPPNRNEFLTSRLPPAAARNAIGYGNLGSSFLSPGSLLSNPSPGYMMPSINLDETLPSRYNAGHRISSIQQRGRISNWDYGAESRFLPERTQYNFTGQPNQASLSQFASPGYADLHSQKRVLEERQQPGGFQGLSSKQLHQLWQHSH</sequence>
<feature type="domain" description="GBF-interacting protein 1 N-terminal" evidence="2">
    <location>
        <begin position="25"/>
        <end position="83"/>
    </location>
</feature>
<organism evidence="3 4">
    <name type="scientific">Abrus precatorius</name>
    <name type="common">Indian licorice</name>
    <name type="synonym">Glycine abrus</name>
    <dbReference type="NCBI Taxonomy" id="3816"/>
    <lineage>
        <taxon>Eukaryota</taxon>
        <taxon>Viridiplantae</taxon>
        <taxon>Streptophyta</taxon>
        <taxon>Embryophyta</taxon>
        <taxon>Tracheophyta</taxon>
        <taxon>Spermatophyta</taxon>
        <taxon>Magnoliopsida</taxon>
        <taxon>eudicotyledons</taxon>
        <taxon>Gunneridae</taxon>
        <taxon>Pentapetalae</taxon>
        <taxon>rosids</taxon>
        <taxon>fabids</taxon>
        <taxon>Fabales</taxon>
        <taxon>Fabaceae</taxon>
        <taxon>Papilionoideae</taxon>
        <taxon>50 kb inversion clade</taxon>
        <taxon>NPAAA clade</taxon>
        <taxon>indigoferoid/millettioid clade</taxon>
        <taxon>Abreae</taxon>
        <taxon>Abrus</taxon>
    </lineage>
</organism>
<evidence type="ECO:0000313" key="3">
    <source>
        <dbReference type="Proteomes" id="UP000694853"/>
    </source>
</evidence>
<proteinExistence type="predicted"/>
<feature type="region of interest" description="Disordered" evidence="1">
    <location>
        <begin position="153"/>
        <end position="189"/>
    </location>
</feature>
<dbReference type="Gene3D" id="1.10.8.10">
    <property type="entry name" value="DNA helicase RuvA subunit, C-terminal domain"/>
    <property type="match status" value="1"/>
</dbReference>
<name>A0A8B8KE36_ABRPR</name>
<dbReference type="InterPro" id="IPR009060">
    <property type="entry name" value="UBA-like_sf"/>
</dbReference>
<dbReference type="InterPro" id="IPR009719">
    <property type="entry name" value="GIP1_N"/>
</dbReference>
<keyword evidence="3" id="KW-1185">Reference proteome</keyword>
<dbReference type="OrthoDB" id="762072at2759"/>
<dbReference type="RefSeq" id="XP_027341473.1">
    <property type="nucleotide sequence ID" value="XM_027485672.1"/>
</dbReference>
<dbReference type="SUPFAM" id="SSF46934">
    <property type="entry name" value="UBA-like"/>
    <property type="match status" value="1"/>
</dbReference>
<dbReference type="AlphaFoldDB" id="A0A8B8KE36"/>
<feature type="compositionally biased region" description="Polar residues" evidence="1">
    <location>
        <begin position="156"/>
        <end position="184"/>
    </location>
</feature>
<dbReference type="PANTHER" id="PTHR46445">
    <property type="entry name" value="RNA POLYMERASE II DEGRADATION FACTOR-LIKE PROTEIN (DUF1296)"/>
    <property type="match status" value="1"/>
</dbReference>
<evidence type="ECO:0000256" key="1">
    <source>
        <dbReference type="SAM" id="MobiDB-lite"/>
    </source>
</evidence>
<protein>
    <submittedName>
        <fullName evidence="4">Uncharacterized protein LOC113854583 isoform X1</fullName>
    </submittedName>
</protein>
<dbReference type="Pfam" id="PF06972">
    <property type="entry name" value="GIP1_N"/>
    <property type="match status" value="1"/>
</dbReference>
<evidence type="ECO:0000313" key="4">
    <source>
        <dbReference type="RefSeq" id="XP_027341473.1"/>
    </source>
</evidence>
<dbReference type="GeneID" id="113854583"/>
<reference evidence="3" key="1">
    <citation type="journal article" date="2019" name="Toxins">
        <title>Detection of Abrin-Like and Prepropulchellin-Like Toxin Genes and Transcripts Using Whole Genome Sequencing and Full-Length Transcript Sequencing of Abrus precatorius.</title>
        <authorList>
            <person name="Hovde B.T."/>
            <person name="Daligault H.E."/>
            <person name="Hanschen E.R."/>
            <person name="Kunde Y.A."/>
            <person name="Johnson M.B."/>
            <person name="Starkenburg S.R."/>
            <person name="Johnson S.L."/>
        </authorList>
    </citation>
    <scope>NUCLEOTIDE SEQUENCE [LARGE SCALE GENOMIC DNA]</scope>
</reference>
<dbReference type="Proteomes" id="UP000694853">
    <property type="component" value="Unplaced"/>
</dbReference>
<reference evidence="4" key="2">
    <citation type="submission" date="2025-08" db="UniProtKB">
        <authorList>
            <consortium name="RefSeq"/>
        </authorList>
    </citation>
    <scope>IDENTIFICATION</scope>
    <source>
        <tissue evidence="4">Young leaves</tissue>
    </source>
</reference>
<feature type="compositionally biased region" description="Basic and acidic residues" evidence="1">
    <location>
        <begin position="1"/>
        <end position="10"/>
    </location>
</feature>
<accession>A0A8B8KE36</accession>
<evidence type="ECO:0000259" key="2">
    <source>
        <dbReference type="Pfam" id="PF06972"/>
    </source>
</evidence>
<dbReference type="KEGG" id="aprc:113854583"/>
<feature type="region of interest" description="Disordered" evidence="1">
    <location>
        <begin position="1"/>
        <end position="28"/>
    </location>
</feature>
<dbReference type="PANTHER" id="PTHR46445:SF14">
    <property type="entry name" value="DUF1296 FAMILY PROTEIN"/>
    <property type="match status" value="1"/>
</dbReference>
<gene>
    <name evidence="4" type="primary">LOC113854583</name>
</gene>